<evidence type="ECO:0000313" key="2">
    <source>
        <dbReference type="Proteomes" id="UP000004030"/>
    </source>
</evidence>
<dbReference type="AlphaFoldDB" id="G6E8C5"/>
<keyword evidence="2" id="KW-1185">Reference proteome</keyword>
<organism evidence="1 2">
    <name type="scientific">Novosphingobium pentaromativorans US6-1</name>
    <dbReference type="NCBI Taxonomy" id="1088721"/>
    <lineage>
        <taxon>Bacteria</taxon>
        <taxon>Pseudomonadati</taxon>
        <taxon>Pseudomonadota</taxon>
        <taxon>Alphaproteobacteria</taxon>
        <taxon>Sphingomonadales</taxon>
        <taxon>Sphingomonadaceae</taxon>
        <taxon>Novosphingobium</taxon>
    </lineage>
</organism>
<comment type="caution">
    <text evidence="1">The sequence shown here is derived from an EMBL/GenBank/DDBJ whole genome shotgun (WGS) entry which is preliminary data.</text>
</comment>
<accession>G6E8C5</accession>
<gene>
    <name evidence="1" type="ORF">NSU_0596</name>
</gene>
<dbReference type="EMBL" id="AGFM01000008">
    <property type="protein sequence ID" value="EHJ62465.1"/>
    <property type="molecule type" value="Genomic_DNA"/>
</dbReference>
<protein>
    <submittedName>
        <fullName evidence="1">Uncharacterized protein</fullName>
    </submittedName>
</protein>
<reference evidence="1 2" key="1">
    <citation type="journal article" date="2012" name="J. Bacteriol.">
        <title>Genome sequence of benzo(a)pyrene-degrading bacterium Novosphingobium pentaromativorans US6-1.</title>
        <authorList>
            <person name="Luo Y.R."/>
            <person name="Kang S.G."/>
            <person name="Kim S.J."/>
            <person name="Kim M.R."/>
            <person name="Li N."/>
            <person name="Lee J.H."/>
            <person name="Kwon K.K."/>
        </authorList>
    </citation>
    <scope>NUCLEOTIDE SEQUENCE [LARGE SCALE GENOMIC DNA]</scope>
    <source>
        <strain evidence="1 2">US6-1</strain>
    </source>
</reference>
<evidence type="ECO:0000313" key="1">
    <source>
        <dbReference type="EMBL" id="EHJ62465.1"/>
    </source>
</evidence>
<name>G6E8C5_9SPHN</name>
<proteinExistence type="predicted"/>
<dbReference type="Proteomes" id="UP000004030">
    <property type="component" value="Unassembled WGS sequence"/>
</dbReference>
<sequence length="38" mass="4054">MQLLQGFLEGAWRKAIGALPGQRQAVAPAVCALALIYQ</sequence>
<dbReference type="PATRIC" id="fig|1088721.3.peg.588"/>